<keyword evidence="4 6" id="KW-0418">Kinase</keyword>
<evidence type="ECO:0000259" key="9">
    <source>
        <dbReference type="Pfam" id="PF13089"/>
    </source>
</evidence>
<comment type="catalytic activity">
    <reaction evidence="6 7">
        <text>[phosphate](n) + ATP = [phosphate](n+1) + ADP</text>
        <dbReference type="Rhea" id="RHEA:19573"/>
        <dbReference type="Rhea" id="RHEA-COMP:9859"/>
        <dbReference type="Rhea" id="RHEA-COMP:14280"/>
        <dbReference type="ChEBI" id="CHEBI:16838"/>
        <dbReference type="ChEBI" id="CHEBI:30616"/>
        <dbReference type="ChEBI" id="CHEBI:456216"/>
        <dbReference type="EC" id="2.7.4.1"/>
    </reaction>
</comment>
<dbReference type="Proteomes" id="UP000830401">
    <property type="component" value="Chromosome"/>
</dbReference>
<accession>A0ABY4GAV6</accession>
<feature type="binding site" evidence="6">
    <location>
        <position position="53"/>
    </location>
    <ligand>
        <name>ATP</name>
        <dbReference type="ChEBI" id="CHEBI:30616"/>
    </ligand>
</feature>
<dbReference type="GO" id="GO:0008976">
    <property type="term" value="F:polyphosphate kinase activity"/>
    <property type="evidence" value="ECO:0007669"/>
    <property type="project" value="UniProtKB-EC"/>
</dbReference>
<dbReference type="HAMAP" id="MF_00347">
    <property type="entry name" value="Polyphosphate_kinase"/>
    <property type="match status" value="1"/>
</dbReference>
<evidence type="ECO:0000256" key="7">
    <source>
        <dbReference type="RuleBase" id="RU003800"/>
    </source>
</evidence>
<dbReference type="Pfam" id="PF17941">
    <property type="entry name" value="PP_kinase_C_1"/>
    <property type="match status" value="1"/>
</dbReference>
<comment type="similarity">
    <text evidence="6 7">Belongs to the polyphosphate kinase 1 (PPK1) family.</text>
</comment>
<feature type="binding site" evidence="6">
    <location>
        <position position="418"/>
    </location>
    <ligand>
        <name>Mg(2+)</name>
        <dbReference type="ChEBI" id="CHEBI:18420"/>
    </ligand>
</feature>
<feature type="domain" description="Polyphosphate kinase middle" evidence="8">
    <location>
        <begin position="132"/>
        <end position="315"/>
    </location>
</feature>
<reference evidence="12" key="1">
    <citation type="submission" date="2022-04" db="EMBL/GenBank/DDBJ databases">
        <title>Hymenobacter sp. isolated from the air.</title>
        <authorList>
            <person name="Won M."/>
            <person name="Lee C.-M."/>
            <person name="Woen H.-Y."/>
            <person name="Kwon S.-W."/>
        </authorList>
    </citation>
    <scope>NUCLEOTIDE SEQUENCE</scope>
    <source>
        <strain evidence="12">5420S-77</strain>
    </source>
</reference>
<dbReference type="InterPro" id="IPR036830">
    <property type="entry name" value="PP_kinase_middle_dom_sf"/>
</dbReference>
<feature type="binding site" evidence="6">
    <location>
        <position position="577"/>
    </location>
    <ligand>
        <name>ATP</name>
        <dbReference type="ChEBI" id="CHEBI:30616"/>
    </ligand>
</feature>
<dbReference type="InterPro" id="IPR025198">
    <property type="entry name" value="PPK_N_dom"/>
</dbReference>
<evidence type="ECO:0000256" key="4">
    <source>
        <dbReference type="ARBA" id="ARBA00022777"/>
    </source>
</evidence>
<dbReference type="Gene3D" id="3.30.1840.10">
    <property type="entry name" value="Polyphosphate kinase middle domain"/>
    <property type="match status" value="1"/>
</dbReference>
<keyword evidence="2 6" id="KW-0808">Transferase</keyword>
<dbReference type="Gene3D" id="3.30.870.10">
    <property type="entry name" value="Endonuclease Chain A"/>
    <property type="match status" value="2"/>
</dbReference>
<feature type="active site" description="Phosphohistidine intermediate" evidence="6">
    <location>
        <position position="448"/>
    </location>
</feature>
<evidence type="ECO:0000256" key="5">
    <source>
        <dbReference type="ARBA" id="ARBA00022840"/>
    </source>
</evidence>
<dbReference type="NCBIfam" id="NF003921">
    <property type="entry name" value="PRK05443.2-2"/>
    <property type="match status" value="1"/>
</dbReference>
<dbReference type="InterPro" id="IPR024953">
    <property type="entry name" value="PP_kinase_middle"/>
</dbReference>
<feature type="binding site" evidence="6">
    <location>
        <position position="481"/>
    </location>
    <ligand>
        <name>ATP</name>
        <dbReference type="ChEBI" id="CHEBI:30616"/>
    </ligand>
</feature>
<dbReference type="SUPFAM" id="SSF140356">
    <property type="entry name" value="PPK N-terminal domain-like"/>
    <property type="match status" value="1"/>
</dbReference>
<dbReference type="InterPro" id="IPR041108">
    <property type="entry name" value="PP_kinase_C_1"/>
</dbReference>
<dbReference type="InterPro" id="IPR036832">
    <property type="entry name" value="PPK_N_dom_sf"/>
</dbReference>
<dbReference type="Pfam" id="PF13090">
    <property type="entry name" value="PP_kinase_C"/>
    <property type="match status" value="1"/>
</dbReference>
<comment type="cofactor">
    <cofactor evidence="6">
        <name>Mg(2+)</name>
        <dbReference type="ChEBI" id="CHEBI:18420"/>
    </cofactor>
</comment>
<gene>
    <name evidence="12" type="primary">ppk1</name>
    <name evidence="6" type="synonym">ppk</name>
    <name evidence="12" type="ORF">MUN86_09380</name>
</gene>
<keyword evidence="6" id="KW-0460">Magnesium</keyword>
<dbReference type="PANTHER" id="PTHR30218:SF0">
    <property type="entry name" value="POLYPHOSPHATE KINASE"/>
    <property type="match status" value="1"/>
</dbReference>
<evidence type="ECO:0000256" key="2">
    <source>
        <dbReference type="ARBA" id="ARBA00022679"/>
    </source>
</evidence>
<name>A0ABY4GAV6_9BACT</name>
<protein>
    <recommendedName>
        <fullName evidence="6 7">Polyphosphate kinase</fullName>
        <ecNumber evidence="6 7">2.7.4.1</ecNumber>
    </recommendedName>
    <alternativeName>
        <fullName evidence="6">ATP-polyphosphate phosphotransferase</fullName>
    </alternativeName>
    <alternativeName>
        <fullName evidence="6">Polyphosphoric acid kinase</fullName>
    </alternativeName>
</protein>
<keyword evidence="13" id="KW-1185">Reference proteome</keyword>
<evidence type="ECO:0000256" key="1">
    <source>
        <dbReference type="ARBA" id="ARBA00022553"/>
    </source>
</evidence>
<feature type="domain" description="Polyphosphate kinase C-terminal" evidence="11">
    <location>
        <begin position="344"/>
        <end position="509"/>
    </location>
</feature>
<dbReference type="Pfam" id="PF02503">
    <property type="entry name" value="PP_kinase"/>
    <property type="match status" value="1"/>
</dbReference>
<comment type="function">
    <text evidence="6 7">Catalyzes the reversible transfer of the terminal phosphate of ATP to form a long-chain polyphosphate (polyP).</text>
</comment>
<dbReference type="InterPro" id="IPR003414">
    <property type="entry name" value="PP_kinase"/>
</dbReference>
<dbReference type="SUPFAM" id="SSF56024">
    <property type="entry name" value="Phospholipase D/nuclease"/>
    <property type="match status" value="2"/>
</dbReference>
<comment type="PTM">
    <text evidence="6 7">An intermediate of this reaction is the autophosphorylated ppk in which a phosphate is covalently linked to a histidine residue through a N-P bond.</text>
</comment>
<evidence type="ECO:0000259" key="11">
    <source>
        <dbReference type="Pfam" id="PF17941"/>
    </source>
</evidence>
<dbReference type="InterPro" id="IPR025200">
    <property type="entry name" value="PPK_C_dom2"/>
</dbReference>
<keyword evidence="1 6" id="KW-0597">Phosphoprotein</keyword>
<evidence type="ECO:0000259" key="10">
    <source>
        <dbReference type="Pfam" id="PF13090"/>
    </source>
</evidence>
<evidence type="ECO:0000256" key="3">
    <source>
        <dbReference type="ARBA" id="ARBA00022741"/>
    </source>
</evidence>
<dbReference type="Gene3D" id="1.20.58.310">
    <property type="entry name" value="Polyphosphate kinase N-terminal domain"/>
    <property type="match status" value="1"/>
</dbReference>
<dbReference type="SUPFAM" id="SSF143724">
    <property type="entry name" value="PHP14-like"/>
    <property type="match status" value="1"/>
</dbReference>
<dbReference type="Pfam" id="PF13089">
    <property type="entry name" value="PP_kinase_N"/>
    <property type="match status" value="1"/>
</dbReference>
<feature type="binding site" evidence="6">
    <location>
        <position position="605"/>
    </location>
    <ligand>
        <name>ATP</name>
        <dbReference type="ChEBI" id="CHEBI:30616"/>
    </ligand>
</feature>
<dbReference type="EC" id="2.7.4.1" evidence="6 7"/>
<keyword evidence="5 6" id="KW-0067">ATP-binding</keyword>
<dbReference type="EMBL" id="CP095061">
    <property type="protein sequence ID" value="UOQ68035.1"/>
    <property type="molecule type" value="Genomic_DNA"/>
</dbReference>
<evidence type="ECO:0000313" key="13">
    <source>
        <dbReference type="Proteomes" id="UP000830401"/>
    </source>
</evidence>
<feature type="domain" description="Polyphosphate kinase C-terminal" evidence="10">
    <location>
        <begin position="516"/>
        <end position="679"/>
    </location>
</feature>
<evidence type="ECO:0000256" key="6">
    <source>
        <dbReference type="HAMAP-Rule" id="MF_00347"/>
    </source>
</evidence>
<feature type="binding site" evidence="6">
    <location>
        <position position="388"/>
    </location>
    <ligand>
        <name>Mg(2+)</name>
        <dbReference type="ChEBI" id="CHEBI:18420"/>
    </ligand>
</feature>
<dbReference type="CDD" id="cd09168">
    <property type="entry name" value="PLDc_PaPPK1_C2_like"/>
    <property type="match status" value="1"/>
</dbReference>
<dbReference type="PIRSF" id="PIRSF015589">
    <property type="entry name" value="PP_kinase"/>
    <property type="match status" value="1"/>
</dbReference>
<proteinExistence type="inferred from homology"/>
<evidence type="ECO:0000313" key="12">
    <source>
        <dbReference type="EMBL" id="UOQ68035.1"/>
    </source>
</evidence>
<feature type="domain" description="Polyphosphate kinase N-terminal" evidence="9">
    <location>
        <begin position="15"/>
        <end position="120"/>
    </location>
</feature>
<keyword evidence="6" id="KW-0479">Metal-binding</keyword>
<organism evidence="12 13">
    <name type="scientific">Hymenobacter volaticus</name>
    <dbReference type="NCBI Taxonomy" id="2932254"/>
    <lineage>
        <taxon>Bacteria</taxon>
        <taxon>Pseudomonadati</taxon>
        <taxon>Bacteroidota</taxon>
        <taxon>Cytophagia</taxon>
        <taxon>Cytophagales</taxon>
        <taxon>Hymenobacteraceae</taxon>
        <taxon>Hymenobacter</taxon>
    </lineage>
</organism>
<sequence length="777" mass="88962">MKLFKSADLIRKSKYISRDLSWLRFNYRVLDQAKDPGRTLFDRLRFLSITSSNLDEFFMIRVGSLYNYLDYGKERVDYSGLRELPFRRKLLDFAHRFVNDQSLTYINELKPQFEKNGFNILKMEDLTEVELKKVDGYFKNTIFPLLTPMVYDSYHGFPLMMNQMLILGVVTRTGNGDLETEKGQERLTFVQIPQNLSRFFELSRKDKVIFVPIEEIVRANLPKLFRNVSIESADLFRITRNGDFTLEESEDIDTDFIKELQQGLKTRKRGRVVRLEVESNTSALLMSVLKERWKIDNGNVFVINSLIDLKGLLQILKHPNFRNRGSRLPAPVAPLSLPEGADENLFEYLKHHDVLLHHPYNSIEPMVRLLEQAAEDPQVLGIKQTIYRLAEDSRVSAALLKAAENGKHVSVLFEIKARFDEERNIREGARLEKAGCFVIYGVSKYKTHTKMLMIIRKEGEKVTRYMHIGSGNYNEQTSKLYTDVSLLTTNDVYGHDVSEFFNVITGHSQPDDYEYLITAPKDMRQQLIHLIREEVKHAKKGLPSGIVMKMNSLEDKEMIDEFYKASKAGVPIRFIVRGICCLRPGRPGLSENIEVRSIVGDLLEHSRLFYFHQAGQPKVYAGSADLMVRSFDRRIEALFLIVNPQLKREAISILMLNLLDNQNSYTMREDGAYIRRQPASGEAIVNVHRDFYRRDDDRLAAATPEALLALLSQQTVRTKEDESAAAAAAELAAAEVDCELEGPEADFPAEETTEQETVAYPVAIGDGEDSGLNVPNV</sequence>
<evidence type="ECO:0000259" key="8">
    <source>
        <dbReference type="Pfam" id="PF02503"/>
    </source>
</evidence>
<dbReference type="RefSeq" id="WP_245124542.1">
    <property type="nucleotide sequence ID" value="NZ_CP095061.1"/>
</dbReference>
<dbReference type="PANTHER" id="PTHR30218">
    <property type="entry name" value="POLYPHOSPHATE KINASE"/>
    <property type="match status" value="1"/>
</dbReference>
<keyword evidence="3 6" id="KW-0547">Nucleotide-binding</keyword>
<dbReference type="NCBIfam" id="TIGR03705">
    <property type="entry name" value="poly_P_kin"/>
    <property type="match status" value="1"/>
</dbReference>